<comment type="caution">
    <text evidence="4">The sequence shown here is derived from an EMBL/GenBank/DDBJ whole genome shotgun (WGS) entry which is preliminary data.</text>
</comment>
<dbReference type="PANTHER" id="PTHR44943:SF8">
    <property type="entry name" value="TPR REPEAT-CONTAINING PROTEIN MJ0263"/>
    <property type="match status" value="1"/>
</dbReference>
<reference evidence="4 5" key="1">
    <citation type="journal article" date="2019" name="Genome Biol. Evol.">
        <title>Day and night: Metabolic profiles and evolutionary relationships of six axenic non-marine cyanobacteria.</title>
        <authorList>
            <person name="Will S.E."/>
            <person name="Henke P."/>
            <person name="Boedeker C."/>
            <person name="Huang S."/>
            <person name="Brinkmann H."/>
            <person name="Rohde M."/>
            <person name="Jarek M."/>
            <person name="Friedl T."/>
            <person name="Seufert S."/>
            <person name="Schumacher M."/>
            <person name="Overmann J."/>
            <person name="Neumann-Schaal M."/>
            <person name="Petersen J."/>
        </authorList>
    </citation>
    <scope>NUCLEOTIDE SEQUENCE [LARGE SCALE GENOMIC DNA]</scope>
    <source>
        <strain evidence="4 5">SAG 39.79</strain>
    </source>
</reference>
<feature type="repeat" description="TPR" evidence="3">
    <location>
        <begin position="46"/>
        <end position="79"/>
    </location>
</feature>
<evidence type="ECO:0008006" key="6">
    <source>
        <dbReference type="Google" id="ProtNLM"/>
    </source>
</evidence>
<gene>
    <name evidence="4" type="ORF">DSM107010_23390</name>
</gene>
<evidence type="ECO:0000313" key="5">
    <source>
        <dbReference type="Proteomes" id="UP000282574"/>
    </source>
</evidence>
<dbReference type="InterPro" id="IPR011990">
    <property type="entry name" value="TPR-like_helical_dom_sf"/>
</dbReference>
<name>A0AB37ULW4_9CYAN</name>
<keyword evidence="2 3" id="KW-0802">TPR repeat</keyword>
<feature type="repeat" description="TPR" evidence="3">
    <location>
        <begin position="80"/>
        <end position="113"/>
    </location>
</feature>
<dbReference type="EMBL" id="RSCK01000015">
    <property type="protein sequence ID" value="RUT12329.1"/>
    <property type="molecule type" value="Genomic_DNA"/>
</dbReference>
<feature type="repeat" description="TPR" evidence="3">
    <location>
        <begin position="216"/>
        <end position="249"/>
    </location>
</feature>
<dbReference type="PROSITE" id="PS50005">
    <property type="entry name" value="TPR"/>
    <property type="match status" value="5"/>
</dbReference>
<dbReference type="Pfam" id="PF13431">
    <property type="entry name" value="TPR_17"/>
    <property type="match status" value="1"/>
</dbReference>
<dbReference type="SUPFAM" id="SSF48439">
    <property type="entry name" value="Protein prenylyltransferase"/>
    <property type="match status" value="1"/>
</dbReference>
<dbReference type="Pfam" id="PF13432">
    <property type="entry name" value="TPR_16"/>
    <property type="match status" value="1"/>
</dbReference>
<evidence type="ECO:0000256" key="2">
    <source>
        <dbReference type="ARBA" id="ARBA00022803"/>
    </source>
</evidence>
<protein>
    <recommendedName>
        <fullName evidence="6">Tetratricopeptide repeat protein</fullName>
    </recommendedName>
</protein>
<dbReference type="PANTHER" id="PTHR44943">
    <property type="entry name" value="CELLULOSE SYNTHASE OPERON PROTEIN C"/>
    <property type="match status" value="1"/>
</dbReference>
<feature type="repeat" description="TPR" evidence="3">
    <location>
        <begin position="148"/>
        <end position="181"/>
    </location>
</feature>
<dbReference type="InterPro" id="IPR051685">
    <property type="entry name" value="Ycf3/AcsC/BcsC/TPR_MFPF"/>
</dbReference>
<organism evidence="4 5">
    <name type="scientific">Chroococcidiopsis cubana SAG 39.79</name>
    <dbReference type="NCBI Taxonomy" id="388085"/>
    <lineage>
        <taxon>Bacteria</taxon>
        <taxon>Bacillati</taxon>
        <taxon>Cyanobacteriota</taxon>
        <taxon>Cyanophyceae</taxon>
        <taxon>Chroococcidiopsidales</taxon>
        <taxon>Chroococcidiopsidaceae</taxon>
        <taxon>Chroococcidiopsis</taxon>
    </lineage>
</organism>
<sequence length="614" mass="70616">MQNYENHDKATRTIALMDAYDSYIERSEYKDALRVVQELVVIRGSAQDWSALGFCQNILGSYKEALVSFSQAIYIDPDDIVNWTNLGGLLGELERYDEALIILDRALELEPDNIETLFNKSIVLNNCGRHDEALSFLNIVVQIQPNFQIAWRNRGLAFGSLRRYEEALESFEKALLLDSNDQAALRYQGIVLANLSRYKQALTSYNRAIELNSRDLEAWLGQGIALSNLDRYDEALTAFDLVIELAPDNAKAWLGRSILLCELEKYEEALSVCDRSLKLGNQDAAVFLNRAKILLALNQWDEGIVVLDDALNRYACIGHLNNRDTKTIICNLLCRTHNLEVSTWQLCTKTLLEVYEKYRFTSLLEQELVQSIRELLLPYFNVEIARTWRDIWQNLVGERLEFQAFLRLLNTAVYYRETKGDPSILLELSVEEQSLFQSFLGIENLSHQFNEADLMWQAGYVALTNRELFGRGVVWFEGDNPRYISRRDDMPIELLNLVDEYDLDQEFLVIAPNHRIVYLMSFDQIGLDPKVGIEPNSEEEYERELDSILAQLQEKGLDSAQASSLRNMTLAYRNGEFSLSAYSQEDMEIVQIITEEWSAGNIQVVADLCRRYLP</sequence>
<keyword evidence="5" id="KW-1185">Reference proteome</keyword>
<dbReference type="Pfam" id="PF00515">
    <property type="entry name" value="TPR_1"/>
    <property type="match status" value="1"/>
</dbReference>
<dbReference type="SMART" id="SM00028">
    <property type="entry name" value="TPR"/>
    <property type="match status" value="8"/>
</dbReference>
<dbReference type="Gene3D" id="1.25.40.10">
    <property type="entry name" value="Tetratricopeptide repeat domain"/>
    <property type="match status" value="3"/>
</dbReference>
<keyword evidence="1" id="KW-0677">Repeat</keyword>
<proteinExistence type="predicted"/>
<feature type="repeat" description="TPR" evidence="3">
    <location>
        <begin position="182"/>
        <end position="215"/>
    </location>
</feature>
<dbReference type="Proteomes" id="UP000282574">
    <property type="component" value="Unassembled WGS sequence"/>
</dbReference>
<accession>A0AB37ULW4</accession>
<evidence type="ECO:0000256" key="1">
    <source>
        <dbReference type="ARBA" id="ARBA00022737"/>
    </source>
</evidence>
<dbReference type="InterPro" id="IPR019734">
    <property type="entry name" value="TPR_rpt"/>
</dbReference>
<dbReference type="PROSITE" id="PS50293">
    <property type="entry name" value="TPR_REGION"/>
    <property type="match status" value="1"/>
</dbReference>
<dbReference type="AlphaFoldDB" id="A0AB37ULW4"/>
<dbReference type="SUPFAM" id="SSF48452">
    <property type="entry name" value="TPR-like"/>
    <property type="match status" value="1"/>
</dbReference>
<evidence type="ECO:0000313" key="4">
    <source>
        <dbReference type="EMBL" id="RUT12329.1"/>
    </source>
</evidence>
<evidence type="ECO:0000256" key="3">
    <source>
        <dbReference type="PROSITE-ProRule" id="PRU00339"/>
    </source>
</evidence>